<keyword evidence="1" id="KW-0472">Membrane</keyword>
<evidence type="ECO:0000256" key="1">
    <source>
        <dbReference type="SAM" id="Phobius"/>
    </source>
</evidence>
<feature type="transmembrane region" description="Helical" evidence="1">
    <location>
        <begin position="148"/>
        <end position="169"/>
    </location>
</feature>
<feature type="transmembrane region" description="Helical" evidence="1">
    <location>
        <begin position="58"/>
        <end position="76"/>
    </location>
</feature>
<keyword evidence="1" id="KW-0812">Transmembrane</keyword>
<evidence type="ECO:0000313" key="2">
    <source>
        <dbReference type="EMBL" id="PTB56726.1"/>
    </source>
</evidence>
<dbReference type="RefSeq" id="XP_024776403.1">
    <property type="nucleotide sequence ID" value="XM_024914747.1"/>
</dbReference>
<keyword evidence="3" id="KW-1185">Reference proteome</keyword>
<evidence type="ECO:0000313" key="3">
    <source>
        <dbReference type="Proteomes" id="UP000241690"/>
    </source>
</evidence>
<gene>
    <name evidence="2" type="ORF">M431DRAFT_385478</name>
</gene>
<feature type="transmembrane region" description="Helical" evidence="1">
    <location>
        <begin position="25"/>
        <end position="46"/>
    </location>
</feature>
<name>A0A2T4AI47_TRIHA</name>
<dbReference type="Proteomes" id="UP000241690">
    <property type="component" value="Unassembled WGS sequence"/>
</dbReference>
<accession>A0A2T4AI47</accession>
<dbReference type="AlphaFoldDB" id="A0A2T4AI47"/>
<protein>
    <submittedName>
        <fullName evidence="2">Uncharacterized protein</fullName>
    </submittedName>
</protein>
<dbReference type="EMBL" id="KZ679678">
    <property type="protein sequence ID" value="PTB56726.1"/>
    <property type="molecule type" value="Genomic_DNA"/>
</dbReference>
<reference evidence="2 3" key="1">
    <citation type="submission" date="2016-07" db="EMBL/GenBank/DDBJ databases">
        <title>Multiple horizontal gene transfer events from other fungi enriched the ability of initially mycotrophic Trichoderma (Ascomycota) to feed on dead plant biomass.</title>
        <authorList>
            <consortium name="DOE Joint Genome Institute"/>
            <person name="Aerts A."/>
            <person name="Atanasova L."/>
            <person name="Chenthamara K."/>
            <person name="Zhang J."/>
            <person name="Grujic M."/>
            <person name="Henrissat B."/>
            <person name="Kuo A."/>
            <person name="Salamov A."/>
            <person name="Lipzen A."/>
            <person name="Labutti K."/>
            <person name="Barry K."/>
            <person name="Miao Y."/>
            <person name="Rahimi M.J."/>
            <person name="Shen Q."/>
            <person name="Grigoriev I.V."/>
            <person name="Kubicek C.P."/>
            <person name="Druzhinina I.S."/>
        </authorList>
    </citation>
    <scope>NUCLEOTIDE SEQUENCE [LARGE SCALE GENOMIC DNA]</scope>
    <source>
        <strain evidence="2 3">CBS 226.95</strain>
    </source>
</reference>
<sequence>MLPPSTDMWNGLACPSEHPASPFAYASPHGCLAHLFIVLLTFIRAFYSREKRNKSFDVTIPLLPLLLLVFVCHHHGGGYRGLYQLWTTDCPPSHGAFFTSPTSRALLSAALTVTLHRICDCIPPMRAPGDRGHLERRFASLPDSYLHFFFWDFFSLFLFSLRLLSSYFIKDFLLPLGTRLLHVTWIRYKA</sequence>
<organism evidence="2 3">
    <name type="scientific">Trichoderma harzianum CBS 226.95</name>
    <dbReference type="NCBI Taxonomy" id="983964"/>
    <lineage>
        <taxon>Eukaryota</taxon>
        <taxon>Fungi</taxon>
        <taxon>Dikarya</taxon>
        <taxon>Ascomycota</taxon>
        <taxon>Pezizomycotina</taxon>
        <taxon>Sordariomycetes</taxon>
        <taxon>Hypocreomycetidae</taxon>
        <taxon>Hypocreales</taxon>
        <taxon>Hypocreaceae</taxon>
        <taxon>Trichoderma</taxon>
    </lineage>
</organism>
<dbReference type="GeneID" id="36623313"/>
<keyword evidence="1" id="KW-1133">Transmembrane helix</keyword>
<proteinExistence type="predicted"/>